<dbReference type="InterPro" id="IPR038078">
    <property type="entry name" value="PhoU-like_sf"/>
</dbReference>
<organism evidence="1 2">
    <name type="scientific">Kocuria varians</name>
    <name type="common">Micrococcus varians</name>
    <dbReference type="NCBI Taxonomy" id="1272"/>
    <lineage>
        <taxon>Bacteria</taxon>
        <taxon>Bacillati</taxon>
        <taxon>Actinomycetota</taxon>
        <taxon>Actinomycetes</taxon>
        <taxon>Micrococcales</taxon>
        <taxon>Micrococcaceae</taxon>
        <taxon>Kocuria</taxon>
    </lineage>
</organism>
<proteinExistence type="predicted"/>
<dbReference type="Gene3D" id="1.20.58.220">
    <property type="entry name" value="Phosphate transport system protein phou homolog 2, domain 2"/>
    <property type="match status" value="1"/>
</dbReference>
<accession>A0A4Y4D4F3</accession>
<sequence>MAFRIFPADERVTDLLVQMSQCALTAVEQLAEHLGQIDKVWELPLTDLLDTEDRCTNLYFSLMTTTRSSYVVPVPREDVYVLGQWLLRAVQCLVACAEFHRQYKLERPGAQATEQLAVIQHMAQLTLKAMGRLASLEELDDYWFEMIRLTRQAERTQRNYRANLLDEFKAGQAIRRMDTAQQLFDAAQALGQVAAEVGRILVAES</sequence>
<dbReference type="PANTHER" id="PTHR37298:SF1">
    <property type="entry name" value="UPF0111 PROTEIN YKAA"/>
    <property type="match status" value="1"/>
</dbReference>
<comment type="caution">
    <text evidence="1">The sequence shown here is derived from an EMBL/GenBank/DDBJ whole genome shotgun (WGS) entry which is preliminary data.</text>
</comment>
<dbReference type="STRING" id="1272.GCA_900014985_02536"/>
<dbReference type="PANTHER" id="PTHR37298">
    <property type="entry name" value="UPF0111 PROTEIN YKAA"/>
    <property type="match status" value="1"/>
</dbReference>
<protein>
    <recommendedName>
        <fullName evidence="3">Phosphate transport regulator</fullName>
    </recommendedName>
</protein>
<evidence type="ECO:0000313" key="1">
    <source>
        <dbReference type="EMBL" id="GEC98829.1"/>
    </source>
</evidence>
<dbReference type="EMBL" id="BJNW01000006">
    <property type="protein sequence ID" value="GEC98829.1"/>
    <property type="molecule type" value="Genomic_DNA"/>
</dbReference>
<evidence type="ECO:0000313" key="2">
    <source>
        <dbReference type="Proteomes" id="UP000315730"/>
    </source>
</evidence>
<name>A0A4Y4D4F3_KOCVA</name>
<dbReference type="RefSeq" id="WP_068471139.1">
    <property type="nucleotide sequence ID" value="NZ_BJNW01000006.1"/>
</dbReference>
<evidence type="ECO:0008006" key="3">
    <source>
        <dbReference type="Google" id="ProtNLM"/>
    </source>
</evidence>
<dbReference type="InterPro" id="IPR052912">
    <property type="entry name" value="UPF0111_domain"/>
</dbReference>
<gene>
    <name evidence="1" type="ORF">KVA01_09840</name>
</gene>
<dbReference type="Proteomes" id="UP000315730">
    <property type="component" value="Unassembled WGS sequence"/>
</dbReference>
<dbReference type="AlphaFoldDB" id="A0A4Y4D4F3"/>
<dbReference type="OrthoDB" id="9797568at2"/>
<reference evidence="1 2" key="1">
    <citation type="submission" date="2019-06" db="EMBL/GenBank/DDBJ databases">
        <title>Whole genome shotgun sequence of Kocuria varians NBRC 15358.</title>
        <authorList>
            <person name="Hosoyama A."/>
            <person name="Uohara A."/>
            <person name="Ohji S."/>
            <person name="Ichikawa N."/>
        </authorList>
    </citation>
    <scope>NUCLEOTIDE SEQUENCE [LARGE SCALE GENOMIC DNA]</scope>
    <source>
        <strain evidence="1 2">NBRC 15358</strain>
    </source>
</reference>
<keyword evidence="2" id="KW-1185">Reference proteome</keyword>